<proteinExistence type="predicted"/>
<keyword evidence="3" id="KW-1185">Reference proteome</keyword>
<dbReference type="EMBL" id="SRSC01000003">
    <property type="protein sequence ID" value="TGU71681.1"/>
    <property type="molecule type" value="Genomic_DNA"/>
</dbReference>
<gene>
    <name evidence="2" type="ORF">E4633_15360</name>
</gene>
<reference evidence="2 3" key="1">
    <citation type="submission" date="2019-04" db="EMBL/GenBank/DDBJ databases">
        <title>Geobacter oryzae sp. nov., ferric-reducing bacteria isolated from paddy soil.</title>
        <authorList>
            <person name="Xu Z."/>
            <person name="Masuda Y."/>
            <person name="Itoh H."/>
            <person name="Senoo K."/>
        </authorList>
    </citation>
    <scope>NUCLEOTIDE SEQUENCE [LARGE SCALE GENOMIC DNA]</scope>
    <source>
        <strain evidence="2 3">Red111</strain>
    </source>
</reference>
<dbReference type="GO" id="GO:0005543">
    <property type="term" value="F:phospholipid binding"/>
    <property type="evidence" value="ECO:0007669"/>
    <property type="project" value="TreeGrafter"/>
</dbReference>
<dbReference type="RefSeq" id="WP_135871481.1">
    <property type="nucleotide sequence ID" value="NZ_SRSC01000003.1"/>
</dbReference>
<dbReference type="Proteomes" id="UP000306416">
    <property type="component" value="Unassembled WGS sequence"/>
</dbReference>
<dbReference type="PANTHER" id="PTHR33371:SF4">
    <property type="entry name" value="INTERMEMBRANE PHOSPHOLIPID TRANSPORT SYSTEM BINDING PROTEIN MLAD"/>
    <property type="match status" value="1"/>
</dbReference>
<protein>
    <submittedName>
        <fullName evidence="2">MCE family protein</fullName>
    </submittedName>
</protein>
<feature type="domain" description="Mce/MlaD" evidence="1">
    <location>
        <begin position="36"/>
        <end position="111"/>
    </location>
</feature>
<evidence type="ECO:0000313" key="3">
    <source>
        <dbReference type="Proteomes" id="UP000306416"/>
    </source>
</evidence>
<dbReference type="GO" id="GO:0005548">
    <property type="term" value="F:phospholipid transporter activity"/>
    <property type="evidence" value="ECO:0007669"/>
    <property type="project" value="TreeGrafter"/>
</dbReference>
<accession>A0A4S1CE37</accession>
<comment type="caution">
    <text evidence="2">The sequence shown here is derived from an EMBL/GenBank/DDBJ whole genome shotgun (WGS) entry which is preliminary data.</text>
</comment>
<dbReference type="PANTHER" id="PTHR33371">
    <property type="entry name" value="INTERMEMBRANE PHOSPHOLIPID TRANSPORT SYSTEM BINDING PROTEIN MLAD-RELATED"/>
    <property type="match status" value="1"/>
</dbReference>
<dbReference type="InterPro" id="IPR003399">
    <property type="entry name" value="Mce/MlaD"/>
</dbReference>
<dbReference type="AlphaFoldDB" id="A0A4S1CE37"/>
<dbReference type="InterPro" id="IPR052336">
    <property type="entry name" value="MlaD_Phospholipid_Transporter"/>
</dbReference>
<dbReference type="Pfam" id="PF02470">
    <property type="entry name" value="MlaD"/>
    <property type="match status" value="1"/>
</dbReference>
<organism evidence="2 3">
    <name type="scientific">Geomonas terrae</name>
    <dbReference type="NCBI Taxonomy" id="2562681"/>
    <lineage>
        <taxon>Bacteria</taxon>
        <taxon>Pseudomonadati</taxon>
        <taxon>Thermodesulfobacteriota</taxon>
        <taxon>Desulfuromonadia</taxon>
        <taxon>Geobacterales</taxon>
        <taxon>Geobacteraceae</taxon>
        <taxon>Geomonas</taxon>
    </lineage>
</organism>
<name>A0A4S1CE37_9BACT</name>
<evidence type="ECO:0000313" key="2">
    <source>
        <dbReference type="EMBL" id="TGU71681.1"/>
    </source>
</evidence>
<sequence>MALSVEKKVGMFFVFGLIILGVLLEVGEKWNPFEKNVKYKTYLTSITGLKVGDPVRLAGVDVGRIKDIVVLNDKIEIDFEVKPGTRIKTDTVAGLRLTNLLGGQFLGLSFGSPNAPLLPEGGTVRGKDVANIDIIVDDLSAVIKDTKVLVNNLNKNQDEVMQKISGILDDNRGNLKETIANISSITGKMDRGEGSLAMLLNDRKLFDDASSAVSSLKVVAGKIERGEGTLGKLVNDDTVYTDASALIKDLRSGTQDLNASMKDVREITAKINKGEGTMGKLVHDDSLYNDLRDASKNVKEIAQKINSGQGTIGKLVNEDQLYRDTTATLKKAERAMEGLGDTGPISVLGTIVGTLF</sequence>
<evidence type="ECO:0000259" key="1">
    <source>
        <dbReference type="Pfam" id="PF02470"/>
    </source>
</evidence>